<reference evidence="1 2" key="1">
    <citation type="journal article" date="2018" name="Genome Biol. Evol.">
        <title>Multiple Roots of Fruiting Body Formation in Amoebozoa.</title>
        <authorList>
            <person name="Hillmann F."/>
            <person name="Forbes G."/>
            <person name="Novohradska S."/>
            <person name="Ferling I."/>
            <person name="Riege K."/>
            <person name="Groth M."/>
            <person name="Westermann M."/>
            <person name="Marz M."/>
            <person name="Spaller T."/>
            <person name="Winckler T."/>
            <person name="Schaap P."/>
            <person name="Glockner G."/>
        </authorList>
    </citation>
    <scope>NUCLEOTIDE SEQUENCE [LARGE SCALE GENOMIC DNA]</scope>
    <source>
        <strain evidence="1 2">Jena</strain>
    </source>
</reference>
<dbReference type="OrthoDB" id="5399006at2759"/>
<dbReference type="AlphaFoldDB" id="A0A2P6NC77"/>
<name>A0A2P6NC77_9EUKA</name>
<accession>A0A2P6NC77</accession>
<protein>
    <submittedName>
        <fullName evidence="1">Short-chain dehydrogenase/reductase SDR</fullName>
    </submittedName>
</protein>
<dbReference type="Pfam" id="PF00106">
    <property type="entry name" value="adh_short"/>
    <property type="match status" value="1"/>
</dbReference>
<dbReference type="InterPro" id="IPR002347">
    <property type="entry name" value="SDR_fam"/>
</dbReference>
<dbReference type="PANTHER" id="PTHR43431">
    <property type="entry name" value="OXIDOREDUCTASE, SHORT CHAIN DEHYDROGENASE/REDUCTASE FAMILY (AFU_ORTHOLOGUE AFUA_5G14000)"/>
    <property type="match status" value="1"/>
</dbReference>
<proteinExistence type="predicted"/>
<dbReference type="EMBL" id="MDYQ01000122">
    <property type="protein sequence ID" value="PRP81533.1"/>
    <property type="molecule type" value="Genomic_DNA"/>
</dbReference>
<dbReference type="STRING" id="1890364.A0A2P6NC77"/>
<dbReference type="Proteomes" id="UP000241769">
    <property type="component" value="Unassembled WGS sequence"/>
</dbReference>
<dbReference type="PRINTS" id="PR00081">
    <property type="entry name" value="GDHRDH"/>
</dbReference>
<comment type="caution">
    <text evidence="1">The sequence shown here is derived from an EMBL/GenBank/DDBJ whole genome shotgun (WGS) entry which is preliminary data.</text>
</comment>
<evidence type="ECO:0000313" key="2">
    <source>
        <dbReference type="Proteomes" id="UP000241769"/>
    </source>
</evidence>
<sequence>MHAVHQLEEDAGAPLIASPLPQTSGLSIARRTSDINLIKMTASASDIAEIIARSIAAIIGVGPGTGRAVSLRFAREGFSVALVGRTASKSKSIEDEIKSIPSFQGKVASFSADVTQESSLRKAFSDIREQLGDPEVLVYNASGFARGGILDLKTADVEGALRSSTLGALISVQEVLPAQVKNKKGTVIFTGATASKKGSAGFAGFAIGKWGLRALAESTAREFGPQGVHVSHVIIDGVIDVENKDIDGRIDPEGIADTYWHLHSQHPSAWTFELELRPYREKW</sequence>
<gene>
    <name evidence="1" type="ORF">PROFUN_10895</name>
</gene>
<dbReference type="InterPro" id="IPR036291">
    <property type="entry name" value="NAD(P)-bd_dom_sf"/>
</dbReference>
<keyword evidence="2" id="KW-1185">Reference proteome</keyword>
<dbReference type="PANTHER" id="PTHR43431:SF7">
    <property type="entry name" value="OXIDOREDUCTASE, SHORT CHAIN DEHYDROGENASE_REDUCTASE FAMILY (AFU_ORTHOLOGUE AFUA_5G14000)"/>
    <property type="match status" value="1"/>
</dbReference>
<evidence type="ECO:0000313" key="1">
    <source>
        <dbReference type="EMBL" id="PRP81533.1"/>
    </source>
</evidence>
<dbReference type="Gene3D" id="3.40.50.720">
    <property type="entry name" value="NAD(P)-binding Rossmann-like Domain"/>
    <property type="match status" value="1"/>
</dbReference>
<dbReference type="SUPFAM" id="SSF51735">
    <property type="entry name" value="NAD(P)-binding Rossmann-fold domains"/>
    <property type="match status" value="1"/>
</dbReference>
<organism evidence="1 2">
    <name type="scientific">Planoprotostelium fungivorum</name>
    <dbReference type="NCBI Taxonomy" id="1890364"/>
    <lineage>
        <taxon>Eukaryota</taxon>
        <taxon>Amoebozoa</taxon>
        <taxon>Evosea</taxon>
        <taxon>Variosea</taxon>
        <taxon>Cavosteliida</taxon>
        <taxon>Cavosteliaceae</taxon>
        <taxon>Planoprotostelium</taxon>
    </lineage>
</organism>
<dbReference type="InParanoid" id="A0A2P6NC77"/>